<accession>A0A553FYU4</accession>
<dbReference type="AlphaFoldDB" id="A0A553FYU4"/>
<sequence length="118" mass="13605">MTEPTRKQIYDAHEALHELGKWASTHYDMTDDRIYLTQVETVLMGMPPKPPLSMGEIAWDDNEHRMAGAKHQYFDIGVMLYRGTDGNILFMHDGKVSSVDPWHLLPTGKRYTLTEVQE</sequence>
<protein>
    <submittedName>
        <fullName evidence="1">Uncharacterized protein</fullName>
    </submittedName>
</protein>
<evidence type="ECO:0000313" key="1">
    <source>
        <dbReference type="EMBL" id="TRX62416.1"/>
    </source>
</evidence>
<keyword evidence="2" id="KW-1185">Reference proteome</keyword>
<proteinExistence type="predicted"/>
<reference evidence="1 2" key="1">
    <citation type="submission" date="2019-07" db="EMBL/GenBank/DDBJ databases">
        <title>Draft genome of C. aurimucosum strain 2274.</title>
        <authorList>
            <person name="Pacheco L.G.C."/>
            <person name="Aguiar E.R.G.R."/>
            <person name="Santos C.S."/>
            <person name="Rocha D.J.P.G."/>
            <person name="Sant'Anna L.O."/>
            <person name="Mattos-Guaraldi A.L."/>
            <person name="Santos L.S."/>
        </authorList>
    </citation>
    <scope>NUCLEOTIDE SEQUENCE [LARGE SCALE GENOMIC DNA]</scope>
    <source>
        <strain evidence="1 2">2274</strain>
    </source>
</reference>
<dbReference type="Proteomes" id="UP000320443">
    <property type="component" value="Unassembled WGS sequence"/>
</dbReference>
<gene>
    <name evidence="1" type="ORF">FNY97_05450</name>
</gene>
<name>A0A553FYU4_9CORY</name>
<evidence type="ECO:0000313" key="2">
    <source>
        <dbReference type="Proteomes" id="UP000320443"/>
    </source>
</evidence>
<comment type="caution">
    <text evidence="1">The sequence shown here is derived from an EMBL/GenBank/DDBJ whole genome shotgun (WGS) entry which is preliminary data.</text>
</comment>
<dbReference type="EMBL" id="VKDK01000006">
    <property type="protein sequence ID" value="TRX62416.1"/>
    <property type="molecule type" value="Genomic_DNA"/>
</dbReference>
<organism evidence="1 2">
    <name type="scientific">Corynebacterium hiratae</name>
    <dbReference type="NCBI Taxonomy" id="3139423"/>
    <lineage>
        <taxon>Bacteria</taxon>
        <taxon>Bacillati</taxon>
        <taxon>Actinomycetota</taxon>
        <taxon>Actinomycetes</taxon>
        <taxon>Mycobacteriales</taxon>
        <taxon>Corynebacteriaceae</taxon>
        <taxon>Corynebacterium</taxon>
    </lineage>
</organism>
<dbReference type="RefSeq" id="WP_144013331.1">
    <property type="nucleotide sequence ID" value="NZ_VKDK01000006.1"/>
</dbReference>